<proteinExistence type="predicted"/>
<dbReference type="AlphaFoldDB" id="C4GMR9"/>
<organism evidence="2 3">
    <name type="scientific">Kingella oralis ATCC 51147</name>
    <dbReference type="NCBI Taxonomy" id="629741"/>
    <lineage>
        <taxon>Bacteria</taxon>
        <taxon>Pseudomonadati</taxon>
        <taxon>Pseudomonadota</taxon>
        <taxon>Betaproteobacteria</taxon>
        <taxon>Neisseriales</taxon>
        <taxon>Neisseriaceae</taxon>
        <taxon>Kingella</taxon>
    </lineage>
</organism>
<evidence type="ECO:0000313" key="3">
    <source>
        <dbReference type="Proteomes" id="UP000003009"/>
    </source>
</evidence>
<dbReference type="Proteomes" id="UP000003009">
    <property type="component" value="Unassembled WGS sequence"/>
</dbReference>
<dbReference type="EMBL" id="ACJW02000008">
    <property type="protein sequence ID" value="EEP66604.1"/>
    <property type="molecule type" value="Genomic_DNA"/>
</dbReference>
<reference evidence="2" key="1">
    <citation type="submission" date="2009-04" db="EMBL/GenBank/DDBJ databases">
        <authorList>
            <person name="Weinstock G."/>
            <person name="Sodergren E."/>
            <person name="Clifton S."/>
            <person name="Fulton L."/>
            <person name="Fulton B."/>
            <person name="Courtney L."/>
            <person name="Fronick C."/>
            <person name="Harrison M."/>
            <person name="Strong C."/>
            <person name="Farmer C."/>
            <person name="Delahaunty K."/>
            <person name="Markovic C."/>
            <person name="Hall O."/>
            <person name="Minx P."/>
            <person name="Tomlinson C."/>
            <person name="Mitreva M."/>
            <person name="Nelson J."/>
            <person name="Hou S."/>
            <person name="Wollam A."/>
            <person name="Pepin K.H."/>
            <person name="Johnson M."/>
            <person name="Bhonagiri V."/>
            <person name="Nash W.E."/>
            <person name="Warren W."/>
            <person name="Chinwalla A."/>
            <person name="Mardis E.R."/>
            <person name="Wilson R.K."/>
        </authorList>
    </citation>
    <scope>NUCLEOTIDE SEQUENCE [LARGE SCALE GENOMIC DNA]</scope>
    <source>
        <strain evidence="2">ATCC 51147</strain>
    </source>
</reference>
<comment type="caution">
    <text evidence="2">The sequence shown here is derived from an EMBL/GenBank/DDBJ whole genome shotgun (WGS) entry which is preliminary data.</text>
</comment>
<feature type="compositionally biased region" description="Basic residues" evidence="1">
    <location>
        <begin position="21"/>
        <end position="30"/>
    </location>
</feature>
<evidence type="ECO:0000256" key="1">
    <source>
        <dbReference type="SAM" id="MobiDB-lite"/>
    </source>
</evidence>
<dbReference type="STRING" id="629741.GCWU000324_03005"/>
<accession>C4GMR9</accession>
<sequence>MTTFLPHYQPSICYSQTNSRSRLKGSLKSKKSPETVVSGA</sequence>
<dbReference type="HOGENOM" id="CLU_3291022_0_0_4"/>
<evidence type="ECO:0000313" key="2">
    <source>
        <dbReference type="EMBL" id="EEP66604.1"/>
    </source>
</evidence>
<name>C4GMR9_9NEIS</name>
<keyword evidence="3" id="KW-1185">Reference proteome</keyword>
<gene>
    <name evidence="2" type="ORF">GCWU000324_03005</name>
</gene>
<feature type="region of interest" description="Disordered" evidence="1">
    <location>
        <begin position="19"/>
        <end position="40"/>
    </location>
</feature>
<protein>
    <submittedName>
        <fullName evidence="2">Uncharacterized protein</fullName>
    </submittedName>
</protein>